<sequence>MPNVTGDLTKAKELLRDTDKTVREIEEETGANPKTIYYHAKRIRDAAKEQNESNNELTESLQKTLKDSYDELKRYAAELEQDVAAKDKEIERLHAELTKETHTKTESALPDTSDWKGQHDDVLEKYEYAQIQLTRVEKHAEFDRKEAQDRIDNLLKQLRTEQQRADYHGKRDHYLTELLKLG</sequence>
<evidence type="ECO:0000313" key="3">
    <source>
        <dbReference type="EMBL" id="SDX64611.1"/>
    </source>
</evidence>
<dbReference type="RefSeq" id="WP_093105969.1">
    <property type="nucleotide sequence ID" value="NZ_FNOS01000002.1"/>
</dbReference>
<keyword evidence="4" id="KW-1185">Reference proteome</keyword>
<dbReference type="Proteomes" id="UP000198647">
    <property type="component" value="Unassembled WGS sequence"/>
</dbReference>
<name>A0A1H3DDZ4_9BACI</name>
<feature type="coiled-coil region" evidence="1">
    <location>
        <begin position="8"/>
        <end position="96"/>
    </location>
</feature>
<comment type="caution">
    <text evidence="3">The sequence shown here is derived from an EMBL/GenBank/DDBJ whole genome shotgun (WGS) entry which is preliminary data.</text>
</comment>
<keyword evidence="1" id="KW-0175">Coiled coil</keyword>
<feature type="region of interest" description="Disordered" evidence="2">
    <location>
        <begin position="96"/>
        <end position="116"/>
    </location>
</feature>
<feature type="coiled-coil region" evidence="1">
    <location>
        <begin position="137"/>
        <end position="164"/>
    </location>
</feature>
<feature type="compositionally biased region" description="Basic and acidic residues" evidence="2">
    <location>
        <begin position="96"/>
        <end position="105"/>
    </location>
</feature>
<reference evidence="3 4" key="1">
    <citation type="submission" date="2016-10" db="EMBL/GenBank/DDBJ databases">
        <authorList>
            <person name="Varghese N."/>
            <person name="Submissions S."/>
        </authorList>
    </citation>
    <scope>NUCLEOTIDE SEQUENCE [LARGE SCALE GENOMIC DNA]</scope>
    <source>
        <strain evidence="3 4">DSM 20748</strain>
    </source>
</reference>
<protein>
    <submittedName>
        <fullName evidence="3">Uncharacterized protein</fullName>
    </submittedName>
</protein>
<organism evidence="3 4">
    <name type="scientific">Salimicrobium album</name>
    <dbReference type="NCBI Taxonomy" id="50717"/>
    <lineage>
        <taxon>Bacteria</taxon>
        <taxon>Bacillati</taxon>
        <taxon>Bacillota</taxon>
        <taxon>Bacilli</taxon>
        <taxon>Bacillales</taxon>
        <taxon>Bacillaceae</taxon>
        <taxon>Salimicrobium</taxon>
    </lineage>
</organism>
<evidence type="ECO:0000256" key="2">
    <source>
        <dbReference type="SAM" id="MobiDB-lite"/>
    </source>
</evidence>
<accession>A0A1H3DDZ4</accession>
<evidence type="ECO:0000313" key="4">
    <source>
        <dbReference type="Proteomes" id="UP000198647"/>
    </source>
</evidence>
<gene>
    <name evidence="3" type="ORF">SAMN04488081_0929</name>
</gene>
<proteinExistence type="predicted"/>
<evidence type="ECO:0000256" key="1">
    <source>
        <dbReference type="SAM" id="Coils"/>
    </source>
</evidence>
<dbReference type="EMBL" id="FNOS01000002">
    <property type="protein sequence ID" value="SDX64611.1"/>
    <property type="molecule type" value="Genomic_DNA"/>
</dbReference>